<feature type="region of interest" description="Disordered" evidence="1">
    <location>
        <begin position="1"/>
        <end position="53"/>
    </location>
</feature>
<dbReference type="EMBL" id="ANAH02000025">
    <property type="protein sequence ID" value="EPX58312.1"/>
    <property type="molecule type" value="Genomic_DNA"/>
</dbReference>
<gene>
    <name evidence="2" type="ORF">D187_004068</name>
</gene>
<evidence type="ECO:0000256" key="1">
    <source>
        <dbReference type="SAM" id="MobiDB-lite"/>
    </source>
</evidence>
<feature type="compositionally biased region" description="Basic and acidic residues" evidence="1">
    <location>
        <begin position="18"/>
        <end position="29"/>
    </location>
</feature>
<comment type="caution">
    <text evidence="2">The sequence shown here is derived from an EMBL/GenBank/DDBJ whole genome shotgun (WGS) entry which is preliminary data.</text>
</comment>
<evidence type="ECO:0000313" key="2">
    <source>
        <dbReference type="EMBL" id="EPX58312.1"/>
    </source>
</evidence>
<dbReference type="AlphaFoldDB" id="S9P7V8"/>
<proteinExistence type="predicted"/>
<name>S9P7V8_CYSF2</name>
<organism evidence="2 3">
    <name type="scientific">Cystobacter fuscus (strain ATCC 25194 / DSM 2262 / NBRC 100088 / M29)</name>
    <dbReference type="NCBI Taxonomy" id="1242864"/>
    <lineage>
        <taxon>Bacteria</taxon>
        <taxon>Pseudomonadati</taxon>
        <taxon>Myxococcota</taxon>
        <taxon>Myxococcia</taxon>
        <taxon>Myxococcales</taxon>
        <taxon>Cystobacterineae</taxon>
        <taxon>Archangiaceae</taxon>
        <taxon>Cystobacter</taxon>
    </lineage>
</organism>
<accession>S9P7V8</accession>
<keyword evidence="3" id="KW-1185">Reference proteome</keyword>
<sequence>MGASSKVTEGMSEALEVTETRAISEERAWGTETANRAEPVSEEEAEQPASSATVSANIHGMNALFMNPPRDLKTRQWSRKEGGLAIRPDGLCAVSY</sequence>
<evidence type="ECO:0000313" key="3">
    <source>
        <dbReference type="Proteomes" id="UP000011682"/>
    </source>
</evidence>
<protein>
    <submittedName>
        <fullName evidence="2">Uncharacterized protein</fullName>
    </submittedName>
</protein>
<reference evidence="2" key="1">
    <citation type="submission" date="2013-05" db="EMBL/GenBank/DDBJ databases">
        <title>Genome assembly of Cystobacter fuscus DSM 2262.</title>
        <authorList>
            <person name="Sharma G."/>
            <person name="Khatri I."/>
            <person name="Kaur C."/>
            <person name="Mayilraj S."/>
            <person name="Subramanian S."/>
        </authorList>
    </citation>
    <scope>NUCLEOTIDE SEQUENCE [LARGE SCALE GENOMIC DNA]</scope>
    <source>
        <strain evidence="2">DSM 2262</strain>
    </source>
</reference>
<dbReference type="Proteomes" id="UP000011682">
    <property type="component" value="Unassembled WGS sequence"/>
</dbReference>